<dbReference type="GO" id="GO:0003824">
    <property type="term" value="F:catalytic activity"/>
    <property type="evidence" value="ECO:0007669"/>
    <property type="project" value="InterPro"/>
</dbReference>
<evidence type="ECO:0000256" key="1">
    <source>
        <dbReference type="ARBA" id="ARBA00022691"/>
    </source>
</evidence>
<dbReference type="CDD" id="cd01335">
    <property type="entry name" value="Radical_SAM"/>
    <property type="match status" value="1"/>
</dbReference>
<dbReference type="InterPro" id="IPR050377">
    <property type="entry name" value="Radical_SAM_PqqE_MftC-like"/>
</dbReference>
<dbReference type="PANTHER" id="PTHR11228:SF7">
    <property type="entry name" value="PQQA PEPTIDE CYCLASE"/>
    <property type="match status" value="1"/>
</dbReference>
<comment type="caution">
    <text evidence="6">The sequence shown here is derived from an EMBL/GenBank/DDBJ whole genome shotgun (WGS) entry which is preliminary data.</text>
</comment>
<dbReference type="PANTHER" id="PTHR11228">
    <property type="entry name" value="RADICAL SAM DOMAIN PROTEIN"/>
    <property type="match status" value="1"/>
</dbReference>
<dbReference type="AlphaFoldDB" id="A0A133VB79"/>
<dbReference type="PROSITE" id="PS51918">
    <property type="entry name" value="RADICAL_SAM"/>
    <property type="match status" value="1"/>
</dbReference>
<reference evidence="6 7" key="1">
    <citation type="journal article" date="2016" name="Sci. Rep.">
        <title>Metabolic traits of an uncultured archaeal lineage -MSBL1- from brine pools of the Red Sea.</title>
        <authorList>
            <person name="Mwirichia R."/>
            <person name="Alam I."/>
            <person name="Rashid M."/>
            <person name="Vinu M."/>
            <person name="Ba-Alawi W."/>
            <person name="Anthony Kamau A."/>
            <person name="Kamanda Ngugi D."/>
            <person name="Goker M."/>
            <person name="Klenk H.P."/>
            <person name="Bajic V."/>
            <person name="Stingl U."/>
        </authorList>
    </citation>
    <scope>NUCLEOTIDE SEQUENCE [LARGE SCALE GENOMIC DNA]</scope>
    <source>
        <strain evidence="6">SCGC-AAA261F19</strain>
    </source>
</reference>
<evidence type="ECO:0000313" key="6">
    <source>
        <dbReference type="EMBL" id="KXB03703.1"/>
    </source>
</evidence>
<dbReference type="Gene3D" id="3.20.20.70">
    <property type="entry name" value="Aldolase class I"/>
    <property type="match status" value="1"/>
</dbReference>
<evidence type="ECO:0000256" key="4">
    <source>
        <dbReference type="ARBA" id="ARBA00023014"/>
    </source>
</evidence>
<dbReference type="GO" id="GO:0051536">
    <property type="term" value="F:iron-sulfur cluster binding"/>
    <property type="evidence" value="ECO:0007669"/>
    <property type="project" value="UniProtKB-KW"/>
</dbReference>
<evidence type="ECO:0000256" key="3">
    <source>
        <dbReference type="ARBA" id="ARBA00023004"/>
    </source>
</evidence>
<dbReference type="InterPro" id="IPR007197">
    <property type="entry name" value="rSAM"/>
</dbReference>
<dbReference type="SFLD" id="SFLDG01386">
    <property type="entry name" value="main_SPASM_domain-containing"/>
    <property type="match status" value="1"/>
</dbReference>
<dbReference type="EMBL" id="LHXZ01000005">
    <property type="protein sequence ID" value="KXB03703.1"/>
    <property type="molecule type" value="Genomic_DNA"/>
</dbReference>
<feature type="domain" description="Radical SAM core" evidence="5">
    <location>
        <begin position="1"/>
        <end position="205"/>
    </location>
</feature>
<dbReference type="SFLD" id="SFLDS00029">
    <property type="entry name" value="Radical_SAM"/>
    <property type="match status" value="1"/>
</dbReference>
<gene>
    <name evidence="6" type="ORF">AKJ45_00795</name>
</gene>
<sequence length="296" mass="33798">MTSECNFRCKHCCEESNERLPDELNQEEAIGLCRQIVEMEIPYVALTGGEPFLHSLFFEICEMLRDGGVEVKVETNGSIITEREAQRIVDLDLRSVQVSLDGASPETYGRMREGGDWKKAVRACELLEEKGANVEIVFVPTSFNVHEIEDVVDLAASLGASHFYTGKIMRIGRAAENWPELVPTEDDYEKFFDKLEKKAREYDGELEIFYYPHEVVNELNFRIDHPAASLLVSPNGKVKLTGPLPFVCGDLKKHRLKEVWKRFKAAWNRPEIREFAKKATEDHSLLAKSNDLVEIF</sequence>
<dbReference type="SUPFAM" id="SSF102114">
    <property type="entry name" value="Radical SAM enzymes"/>
    <property type="match status" value="1"/>
</dbReference>
<keyword evidence="7" id="KW-1185">Reference proteome</keyword>
<evidence type="ECO:0000259" key="5">
    <source>
        <dbReference type="PROSITE" id="PS51918"/>
    </source>
</evidence>
<evidence type="ECO:0000256" key="2">
    <source>
        <dbReference type="ARBA" id="ARBA00022723"/>
    </source>
</evidence>
<dbReference type="InterPro" id="IPR058240">
    <property type="entry name" value="rSAM_sf"/>
</dbReference>
<dbReference type="Proteomes" id="UP000070565">
    <property type="component" value="Unassembled WGS sequence"/>
</dbReference>
<keyword evidence="2" id="KW-0479">Metal-binding</keyword>
<dbReference type="SMART" id="SM00729">
    <property type="entry name" value="Elp3"/>
    <property type="match status" value="1"/>
</dbReference>
<keyword evidence="3" id="KW-0408">Iron</keyword>
<dbReference type="SFLD" id="SFLDG01067">
    <property type="entry name" value="SPASM/twitch_domain_containing"/>
    <property type="match status" value="1"/>
</dbReference>
<dbReference type="InterPro" id="IPR013785">
    <property type="entry name" value="Aldolase_TIM"/>
</dbReference>
<accession>A0A133VB79</accession>
<name>A0A133VB79_9EURY</name>
<evidence type="ECO:0000313" key="7">
    <source>
        <dbReference type="Proteomes" id="UP000070565"/>
    </source>
</evidence>
<protein>
    <recommendedName>
        <fullName evidence="5">Radical SAM core domain-containing protein</fullName>
    </recommendedName>
</protein>
<proteinExistence type="predicted"/>
<dbReference type="Pfam" id="PF04055">
    <property type="entry name" value="Radical_SAM"/>
    <property type="match status" value="1"/>
</dbReference>
<keyword evidence="1" id="KW-0949">S-adenosyl-L-methionine</keyword>
<dbReference type="GO" id="GO:0046872">
    <property type="term" value="F:metal ion binding"/>
    <property type="evidence" value="ECO:0007669"/>
    <property type="project" value="UniProtKB-KW"/>
</dbReference>
<keyword evidence="4" id="KW-0411">Iron-sulfur</keyword>
<organism evidence="6 7">
    <name type="scientific">candidate division MSBL1 archaeon SCGC-AAA261F19</name>
    <dbReference type="NCBI Taxonomy" id="1698275"/>
    <lineage>
        <taxon>Archaea</taxon>
        <taxon>Methanobacteriati</taxon>
        <taxon>Methanobacteriota</taxon>
        <taxon>candidate division MSBL1</taxon>
    </lineage>
</organism>
<dbReference type="InterPro" id="IPR006638">
    <property type="entry name" value="Elp3/MiaA/NifB-like_rSAM"/>
</dbReference>